<protein>
    <recommendedName>
        <fullName evidence="8">Propionate 3-nitronate monooxygenase</fullName>
    </recommendedName>
</protein>
<keyword evidence="4" id="KW-0285">Flavoprotein</keyword>
<evidence type="ECO:0000256" key="3">
    <source>
        <dbReference type="ARBA" id="ARBA00022575"/>
    </source>
</evidence>
<evidence type="ECO:0000256" key="8">
    <source>
        <dbReference type="ARBA" id="ARBA00031155"/>
    </source>
</evidence>
<dbReference type="SUPFAM" id="SSF51412">
    <property type="entry name" value="Inosine monophosphate dehydrogenase (IMPDH)"/>
    <property type="match status" value="1"/>
</dbReference>
<keyword evidence="7 10" id="KW-0503">Monooxygenase</keyword>
<proteinExistence type="inferred from homology"/>
<keyword evidence="6" id="KW-0560">Oxidoreductase</keyword>
<dbReference type="PANTHER" id="PTHR42747:SF3">
    <property type="entry name" value="NITRONATE MONOOXYGENASE-RELATED"/>
    <property type="match status" value="1"/>
</dbReference>
<sequence>MAAPSLIERFNLRLPIVQAPMAGGATTPTLVAEVCQAGALGFLAAGFLSPEQIVLQADEIMAKTNRAFGINLFVLSEEESKNVKGDLPAWLAEMYWQRGLPLPAPEQAAPLFEQQFDALLAAQPAVASFTFGIISDEHVRELKKRNIAVVGTVNHAEEARQWADLGADAVVVQGGEAGGHRGGFMPQYVAQPMGLRPLLTQCRQSVRIPLWAAGGLMTGQAVAAVQNMGAEAAQMGTAFLSTHESGIHPAYKNVLLDVQRGITVHTKLWSGKMARGIVNRFLRENMAHENETLPYPLHHAMTQALRAQAAKEGDVEYMALWAGRGVTLCRDLSVADLLNELETEYMQAVSR</sequence>
<reference evidence="10 11" key="1">
    <citation type="submission" date="2017-09" db="EMBL/GenBank/DDBJ databases">
        <authorList>
            <person name="Ehlers B."/>
            <person name="Leendertz F.H."/>
        </authorList>
    </citation>
    <scope>NUCLEOTIDE SEQUENCE [LARGE SCALE GENOMIC DNA]</scope>
    <source>
        <strain evidence="10 11">DSM 16848</strain>
    </source>
</reference>
<name>A0A286EF16_9NEIS</name>
<keyword evidence="11" id="KW-1185">Reference proteome</keyword>
<dbReference type="Pfam" id="PF03060">
    <property type="entry name" value="NMO"/>
    <property type="match status" value="1"/>
</dbReference>
<dbReference type="RefSeq" id="WP_097114697.1">
    <property type="nucleotide sequence ID" value="NZ_CP083931.1"/>
</dbReference>
<evidence type="ECO:0000256" key="4">
    <source>
        <dbReference type="ARBA" id="ARBA00022630"/>
    </source>
</evidence>
<dbReference type="InterPro" id="IPR004136">
    <property type="entry name" value="NMO"/>
</dbReference>
<dbReference type="CDD" id="cd04730">
    <property type="entry name" value="NPD_like"/>
    <property type="match status" value="1"/>
</dbReference>
<evidence type="ECO:0000313" key="10">
    <source>
        <dbReference type="EMBL" id="SOD69497.1"/>
    </source>
</evidence>
<accession>A0A286EF16</accession>
<dbReference type="PANTHER" id="PTHR42747">
    <property type="entry name" value="NITRONATE MONOOXYGENASE-RELATED"/>
    <property type="match status" value="1"/>
</dbReference>
<organism evidence="10 11">
    <name type="scientific">Alysiella filiformis DSM 16848</name>
    <dbReference type="NCBI Taxonomy" id="1120981"/>
    <lineage>
        <taxon>Bacteria</taxon>
        <taxon>Pseudomonadati</taxon>
        <taxon>Pseudomonadota</taxon>
        <taxon>Betaproteobacteria</taxon>
        <taxon>Neisseriales</taxon>
        <taxon>Neisseriaceae</taxon>
        <taxon>Alysiella</taxon>
    </lineage>
</organism>
<dbReference type="GO" id="GO:0018580">
    <property type="term" value="F:nitronate monooxygenase activity"/>
    <property type="evidence" value="ECO:0007669"/>
    <property type="project" value="InterPro"/>
</dbReference>
<evidence type="ECO:0000256" key="5">
    <source>
        <dbReference type="ARBA" id="ARBA00022643"/>
    </source>
</evidence>
<evidence type="ECO:0000313" key="11">
    <source>
        <dbReference type="Proteomes" id="UP000219669"/>
    </source>
</evidence>
<dbReference type="AlphaFoldDB" id="A0A286EF16"/>
<evidence type="ECO:0000256" key="6">
    <source>
        <dbReference type="ARBA" id="ARBA00023002"/>
    </source>
</evidence>
<dbReference type="GO" id="GO:0009636">
    <property type="term" value="P:response to toxic substance"/>
    <property type="evidence" value="ECO:0007669"/>
    <property type="project" value="UniProtKB-KW"/>
</dbReference>
<dbReference type="InterPro" id="IPR013785">
    <property type="entry name" value="Aldolase_TIM"/>
</dbReference>
<gene>
    <name evidence="10" type="ORF">SAMN02746062_01705</name>
</gene>
<evidence type="ECO:0000256" key="2">
    <source>
        <dbReference type="ARBA" id="ARBA00009881"/>
    </source>
</evidence>
<evidence type="ECO:0000256" key="7">
    <source>
        <dbReference type="ARBA" id="ARBA00023033"/>
    </source>
</evidence>
<evidence type="ECO:0000256" key="1">
    <source>
        <dbReference type="ARBA" id="ARBA00001917"/>
    </source>
</evidence>
<keyword evidence="5" id="KW-0288">FMN</keyword>
<dbReference type="OrthoDB" id="9778912at2"/>
<dbReference type="Gene3D" id="3.20.20.70">
    <property type="entry name" value="Aldolase class I"/>
    <property type="match status" value="1"/>
</dbReference>
<dbReference type="Proteomes" id="UP000219669">
    <property type="component" value="Unassembled WGS sequence"/>
</dbReference>
<dbReference type="EMBL" id="OCNF01000016">
    <property type="protein sequence ID" value="SOD69497.1"/>
    <property type="molecule type" value="Genomic_DNA"/>
</dbReference>
<keyword evidence="3" id="KW-0216">Detoxification</keyword>
<evidence type="ECO:0000256" key="9">
    <source>
        <dbReference type="ARBA" id="ARBA00049401"/>
    </source>
</evidence>
<comment type="catalytic activity">
    <reaction evidence="9">
        <text>3 propionate 3-nitronate + 3 O2 + H2O = 3 3-oxopropanoate + 2 nitrate + nitrite + H2O2 + 3 H(+)</text>
        <dbReference type="Rhea" id="RHEA:57332"/>
        <dbReference type="ChEBI" id="CHEBI:15377"/>
        <dbReference type="ChEBI" id="CHEBI:15378"/>
        <dbReference type="ChEBI" id="CHEBI:15379"/>
        <dbReference type="ChEBI" id="CHEBI:16240"/>
        <dbReference type="ChEBI" id="CHEBI:16301"/>
        <dbReference type="ChEBI" id="CHEBI:17632"/>
        <dbReference type="ChEBI" id="CHEBI:33190"/>
        <dbReference type="ChEBI" id="CHEBI:136067"/>
    </reaction>
</comment>
<comment type="cofactor">
    <cofactor evidence="1">
        <name>FMN</name>
        <dbReference type="ChEBI" id="CHEBI:58210"/>
    </cofactor>
</comment>
<comment type="similarity">
    <text evidence="2">Belongs to the nitronate monooxygenase family. NMO class I subfamily.</text>
</comment>